<dbReference type="HOGENOM" id="CLU_1518753_0_0_1"/>
<keyword evidence="3" id="KW-1185">Reference proteome</keyword>
<reference evidence="3" key="2">
    <citation type="submission" date="2015-01" db="EMBL/GenBank/DDBJ databases">
        <title>Evolutionary Origins and Diversification of the Mycorrhizal Mutualists.</title>
        <authorList>
            <consortium name="DOE Joint Genome Institute"/>
            <consortium name="Mycorrhizal Genomics Consortium"/>
            <person name="Kohler A."/>
            <person name="Kuo A."/>
            <person name="Nagy L.G."/>
            <person name="Floudas D."/>
            <person name="Copeland A."/>
            <person name="Barry K.W."/>
            <person name="Cichocki N."/>
            <person name="Veneault-Fourrey C."/>
            <person name="LaButti K."/>
            <person name="Lindquist E.A."/>
            <person name="Lipzen A."/>
            <person name="Lundell T."/>
            <person name="Morin E."/>
            <person name="Murat C."/>
            <person name="Riley R."/>
            <person name="Ohm R."/>
            <person name="Sun H."/>
            <person name="Tunlid A."/>
            <person name="Henrissat B."/>
            <person name="Grigoriev I.V."/>
            <person name="Hibbett D.S."/>
            <person name="Martin F."/>
        </authorList>
    </citation>
    <scope>NUCLEOTIDE SEQUENCE [LARGE SCALE GENOMIC DNA]</scope>
    <source>
        <strain evidence="3">MAFF 305830</strain>
    </source>
</reference>
<dbReference type="Proteomes" id="UP000054097">
    <property type="component" value="Unassembled WGS sequence"/>
</dbReference>
<protein>
    <submittedName>
        <fullName evidence="2">Uncharacterized protein</fullName>
    </submittedName>
</protein>
<feature type="region of interest" description="Disordered" evidence="1">
    <location>
        <begin position="148"/>
        <end position="177"/>
    </location>
</feature>
<dbReference type="EMBL" id="KN824290">
    <property type="protein sequence ID" value="KIM29044.1"/>
    <property type="molecule type" value="Genomic_DNA"/>
</dbReference>
<accession>A0A0C3BAA4</accession>
<reference evidence="2 3" key="1">
    <citation type="submission" date="2014-04" db="EMBL/GenBank/DDBJ databases">
        <authorList>
            <consortium name="DOE Joint Genome Institute"/>
            <person name="Kuo A."/>
            <person name="Zuccaro A."/>
            <person name="Kohler A."/>
            <person name="Nagy L.G."/>
            <person name="Floudas D."/>
            <person name="Copeland A."/>
            <person name="Barry K.W."/>
            <person name="Cichocki N."/>
            <person name="Veneault-Fourrey C."/>
            <person name="LaButti K."/>
            <person name="Lindquist E.A."/>
            <person name="Lipzen A."/>
            <person name="Lundell T."/>
            <person name="Morin E."/>
            <person name="Murat C."/>
            <person name="Sun H."/>
            <person name="Tunlid A."/>
            <person name="Henrissat B."/>
            <person name="Grigoriev I.V."/>
            <person name="Hibbett D.S."/>
            <person name="Martin F."/>
            <person name="Nordberg H.P."/>
            <person name="Cantor M.N."/>
            <person name="Hua S.X."/>
        </authorList>
    </citation>
    <scope>NUCLEOTIDE SEQUENCE [LARGE SCALE GENOMIC DNA]</scope>
    <source>
        <strain evidence="2 3">MAFF 305830</strain>
    </source>
</reference>
<dbReference type="AlphaFoldDB" id="A0A0C3BAA4"/>
<proteinExistence type="predicted"/>
<feature type="region of interest" description="Disordered" evidence="1">
    <location>
        <begin position="86"/>
        <end position="132"/>
    </location>
</feature>
<feature type="compositionally biased region" description="Pro residues" evidence="1">
    <location>
        <begin position="90"/>
        <end position="103"/>
    </location>
</feature>
<sequence length="177" mass="19779">MRRLTILGLFGNPPCKAHFRMTDETEPENDLISPAAYNENSTKDKVAGDEEDVTKYLARNTVDEWERFRLITVVNLLRARVTKPKAAEPLLPPLPQPAHPPNLPSWASWKPNPIYHPQPRAVAPARSPFPKPDPLAVLPSWASWKPNPVYHPQPRAAASTPPPDRFELSTPPPPQAS</sequence>
<evidence type="ECO:0000256" key="1">
    <source>
        <dbReference type="SAM" id="MobiDB-lite"/>
    </source>
</evidence>
<organism evidence="2 3">
    <name type="scientific">Serendipita vermifera MAFF 305830</name>
    <dbReference type="NCBI Taxonomy" id="933852"/>
    <lineage>
        <taxon>Eukaryota</taxon>
        <taxon>Fungi</taxon>
        <taxon>Dikarya</taxon>
        <taxon>Basidiomycota</taxon>
        <taxon>Agaricomycotina</taxon>
        <taxon>Agaricomycetes</taxon>
        <taxon>Sebacinales</taxon>
        <taxon>Serendipitaceae</taxon>
        <taxon>Serendipita</taxon>
    </lineage>
</organism>
<gene>
    <name evidence="2" type="ORF">M408DRAFT_127299</name>
</gene>
<evidence type="ECO:0000313" key="2">
    <source>
        <dbReference type="EMBL" id="KIM29044.1"/>
    </source>
</evidence>
<evidence type="ECO:0000313" key="3">
    <source>
        <dbReference type="Proteomes" id="UP000054097"/>
    </source>
</evidence>
<name>A0A0C3BAA4_SERVB</name>